<name>A0ABN9LCP4_9NEOB</name>
<feature type="region of interest" description="Disordered" evidence="1">
    <location>
        <begin position="266"/>
        <end position="369"/>
    </location>
</feature>
<feature type="compositionally biased region" description="Basic residues" evidence="1">
    <location>
        <begin position="411"/>
        <end position="422"/>
    </location>
</feature>
<gene>
    <name evidence="2" type="ORF">RIMI_LOCUS7769329</name>
</gene>
<accession>A0ABN9LCP4</accession>
<evidence type="ECO:0000313" key="3">
    <source>
        <dbReference type="Proteomes" id="UP001176940"/>
    </source>
</evidence>
<evidence type="ECO:0000256" key="1">
    <source>
        <dbReference type="SAM" id="MobiDB-lite"/>
    </source>
</evidence>
<dbReference type="EMBL" id="CAUEEQ010014944">
    <property type="protein sequence ID" value="CAJ0938729.1"/>
    <property type="molecule type" value="Genomic_DNA"/>
</dbReference>
<comment type="caution">
    <text evidence="2">The sequence shown here is derived from an EMBL/GenBank/DDBJ whole genome shotgun (WGS) entry which is preliminary data.</text>
</comment>
<keyword evidence="3" id="KW-1185">Reference proteome</keyword>
<feature type="region of interest" description="Disordered" evidence="1">
    <location>
        <begin position="402"/>
        <end position="422"/>
    </location>
</feature>
<feature type="compositionally biased region" description="Polar residues" evidence="1">
    <location>
        <begin position="334"/>
        <end position="351"/>
    </location>
</feature>
<proteinExistence type="predicted"/>
<protein>
    <submittedName>
        <fullName evidence="2">Uncharacterized protein</fullName>
    </submittedName>
</protein>
<feature type="compositionally biased region" description="Polar residues" evidence="1">
    <location>
        <begin position="308"/>
        <end position="319"/>
    </location>
</feature>
<reference evidence="2" key="1">
    <citation type="submission" date="2023-07" db="EMBL/GenBank/DDBJ databases">
        <authorList>
            <person name="Stuckert A."/>
        </authorList>
    </citation>
    <scope>NUCLEOTIDE SEQUENCE</scope>
</reference>
<dbReference type="Proteomes" id="UP001176940">
    <property type="component" value="Unassembled WGS sequence"/>
</dbReference>
<evidence type="ECO:0000313" key="2">
    <source>
        <dbReference type="EMBL" id="CAJ0938729.1"/>
    </source>
</evidence>
<sequence>MEETGSHQILMMEETGSHQILMMEETGGHQILMMEETGSHQILMMEETGGHRILMMEATGGHQILMMEILMMEETGGHQILMMEETGSHQILMMEETGGHRILMMEATGGHQILMMEILMMEETGGHQILMMEVMGGHQILMMEETGVFRAGSNIFLWCVSRDDGDSSGDDIHLPLCTSRSPGSAARLCGAAPEAEAAADRLRDQDKEFKFPTSDDHLTPWMLADLQGMVTDAFRSPAPHYPTRLTTPGTRLLSVNRIIAASPSVEMAAGHQSDPQKWPQAVGGCPKGRSEQPSPSADKQRPLPRSNVPPSSRLSTRTIPHQDKARSRPPCHKLQQSLTASRGTETQSVSDGTGTAEGGSAGAAGTVEGQCQAGAPPRLLSAKKSNVRVICGSEGFIIPELKRRTPGGCSRRSRHGRKADEP</sequence>
<organism evidence="2 3">
    <name type="scientific">Ranitomeya imitator</name>
    <name type="common">mimic poison frog</name>
    <dbReference type="NCBI Taxonomy" id="111125"/>
    <lineage>
        <taxon>Eukaryota</taxon>
        <taxon>Metazoa</taxon>
        <taxon>Chordata</taxon>
        <taxon>Craniata</taxon>
        <taxon>Vertebrata</taxon>
        <taxon>Euteleostomi</taxon>
        <taxon>Amphibia</taxon>
        <taxon>Batrachia</taxon>
        <taxon>Anura</taxon>
        <taxon>Neobatrachia</taxon>
        <taxon>Hyloidea</taxon>
        <taxon>Dendrobatidae</taxon>
        <taxon>Dendrobatinae</taxon>
        <taxon>Ranitomeya</taxon>
    </lineage>
</organism>